<evidence type="ECO:0000256" key="3">
    <source>
        <dbReference type="RuleBase" id="RU000363"/>
    </source>
</evidence>
<comment type="caution">
    <text evidence="4">The sequence shown here is derived from an EMBL/GenBank/DDBJ whole genome shotgun (WGS) entry which is preliminary data.</text>
</comment>
<dbReference type="PANTHER" id="PTHR43391:SF82">
    <property type="entry name" value="OXIDOREDUCTASE SADH-RELATED"/>
    <property type="match status" value="1"/>
</dbReference>
<accession>A0ABS5TEX8</accession>
<dbReference type="InterPro" id="IPR002347">
    <property type="entry name" value="SDR_fam"/>
</dbReference>
<dbReference type="PANTHER" id="PTHR43391">
    <property type="entry name" value="RETINOL DEHYDROGENASE-RELATED"/>
    <property type="match status" value="1"/>
</dbReference>
<comment type="similarity">
    <text evidence="1 3">Belongs to the short-chain dehydrogenases/reductases (SDR) family.</text>
</comment>
<sequence>MSIQNRPVGTVFVSGGAGGLGAAVVAAVREAGGTPAVIDLVAPKDDVVAHAVADLSDTTEAENAVAALIGKVGPPDAVVTCAGTDACGPLDGVDSQTWERVVRVNLFGTVALVRACLPHLKQNHGTVVTVASTLGIKAVGDATAYCASKFGVVGFTRSLAAELAGQVGVTLLIPGGMSTAFFDGRTEQYRPGPDAVLNDPAHTAQAVLTVLSQPPGSEIRELVVATSTEPSWP</sequence>
<gene>
    <name evidence="4" type="ORF">KIH74_11925</name>
</gene>
<keyword evidence="5" id="KW-1185">Reference proteome</keyword>
<proteinExistence type="inferred from homology"/>
<dbReference type="PROSITE" id="PS00061">
    <property type="entry name" value="ADH_SHORT"/>
    <property type="match status" value="1"/>
</dbReference>
<dbReference type="Pfam" id="PF00106">
    <property type="entry name" value="adh_short"/>
    <property type="match status" value="1"/>
</dbReference>
<dbReference type="PRINTS" id="PR00080">
    <property type="entry name" value="SDRFAMILY"/>
</dbReference>
<name>A0ABS5TEX8_9ACTN</name>
<evidence type="ECO:0000256" key="2">
    <source>
        <dbReference type="ARBA" id="ARBA00023002"/>
    </source>
</evidence>
<dbReference type="Proteomes" id="UP001197247">
    <property type="component" value="Unassembled WGS sequence"/>
</dbReference>
<evidence type="ECO:0000313" key="4">
    <source>
        <dbReference type="EMBL" id="MBT0769635.1"/>
    </source>
</evidence>
<organism evidence="4 5">
    <name type="scientific">Kineosporia corallincola</name>
    <dbReference type="NCBI Taxonomy" id="2835133"/>
    <lineage>
        <taxon>Bacteria</taxon>
        <taxon>Bacillati</taxon>
        <taxon>Actinomycetota</taxon>
        <taxon>Actinomycetes</taxon>
        <taxon>Kineosporiales</taxon>
        <taxon>Kineosporiaceae</taxon>
        <taxon>Kineosporia</taxon>
    </lineage>
</organism>
<dbReference type="PRINTS" id="PR00081">
    <property type="entry name" value="GDHRDH"/>
</dbReference>
<dbReference type="CDD" id="cd05233">
    <property type="entry name" value="SDR_c"/>
    <property type="match status" value="1"/>
</dbReference>
<protein>
    <submittedName>
        <fullName evidence="4">SDR family oxidoreductase</fullName>
    </submittedName>
</protein>
<dbReference type="SUPFAM" id="SSF51735">
    <property type="entry name" value="NAD(P)-binding Rossmann-fold domains"/>
    <property type="match status" value="1"/>
</dbReference>
<reference evidence="4 5" key="1">
    <citation type="submission" date="2021-05" db="EMBL/GenBank/DDBJ databases">
        <title>Kineosporia and Streptomyces sp. nov. two new marine actinobacteria isolated from Coral.</title>
        <authorList>
            <person name="Buangrab K."/>
            <person name="Sutthacheep M."/>
            <person name="Yeemin T."/>
            <person name="Harunari E."/>
            <person name="Igarashi Y."/>
            <person name="Kanchanasin P."/>
            <person name="Tanasupawat S."/>
            <person name="Phongsopitanun W."/>
        </authorList>
    </citation>
    <scope>NUCLEOTIDE SEQUENCE [LARGE SCALE GENOMIC DNA]</scope>
    <source>
        <strain evidence="4 5">J2-2</strain>
    </source>
</reference>
<dbReference type="Gene3D" id="3.40.50.720">
    <property type="entry name" value="NAD(P)-binding Rossmann-like Domain"/>
    <property type="match status" value="1"/>
</dbReference>
<dbReference type="InterPro" id="IPR036291">
    <property type="entry name" value="NAD(P)-bd_dom_sf"/>
</dbReference>
<dbReference type="EMBL" id="JAHBAY010000004">
    <property type="protein sequence ID" value="MBT0769635.1"/>
    <property type="molecule type" value="Genomic_DNA"/>
</dbReference>
<evidence type="ECO:0000313" key="5">
    <source>
        <dbReference type="Proteomes" id="UP001197247"/>
    </source>
</evidence>
<keyword evidence="2" id="KW-0560">Oxidoreductase</keyword>
<dbReference type="RefSeq" id="WP_214155934.1">
    <property type="nucleotide sequence ID" value="NZ_JAHBAY010000004.1"/>
</dbReference>
<dbReference type="InterPro" id="IPR020904">
    <property type="entry name" value="Sc_DH/Rdtase_CS"/>
</dbReference>
<evidence type="ECO:0000256" key="1">
    <source>
        <dbReference type="ARBA" id="ARBA00006484"/>
    </source>
</evidence>